<dbReference type="RefSeq" id="WP_183267307.1">
    <property type="nucleotide sequence ID" value="NZ_JACHFJ010000014.1"/>
</dbReference>
<dbReference type="AlphaFoldDB" id="A0A840VEU8"/>
<proteinExistence type="predicted"/>
<evidence type="ECO:0000313" key="1">
    <source>
        <dbReference type="EMBL" id="MBB5374284.1"/>
    </source>
</evidence>
<dbReference type="EMBL" id="JACHFJ010000014">
    <property type="protein sequence ID" value="MBB5374284.1"/>
    <property type="molecule type" value="Genomic_DNA"/>
</dbReference>
<dbReference type="InterPro" id="IPR010353">
    <property type="entry name" value="DmpK"/>
</dbReference>
<reference evidence="1 2" key="1">
    <citation type="submission" date="2020-08" db="EMBL/GenBank/DDBJ databases">
        <title>Genomic Encyclopedia of Type Strains, Phase IV (KMG-IV): sequencing the most valuable type-strain genomes for metagenomic binning, comparative biology and taxonomic classification.</title>
        <authorList>
            <person name="Goeker M."/>
        </authorList>
    </citation>
    <scope>NUCLEOTIDE SEQUENCE [LARGE SCALE GENOMIC DNA]</scope>
    <source>
        <strain evidence="1 2">DSM 27026</strain>
    </source>
</reference>
<keyword evidence="2" id="KW-1185">Reference proteome</keyword>
<dbReference type="Proteomes" id="UP000553706">
    <property type="component" value="Unassembled WGS sequence"/>
</dbReference>
<sequence length="97" mass="10738">MASRNPPVAEPPQGAVESAYAFVRVLGTRSGRFVEFEFGIGSDDLKVELILPFQAFKEFCQERHAEILPPAEGVATELDRLAWRAGQPGLLRQPDKN</sequence>
<name>A0A840VEU8_9PROT</name>
<dbReference type="Pfam" id="PF06099">
    <property type="entry name" value="Phenol_hyd_sub"/>
    <property type="match status" value="1"/>
</dbReference>
<protein>
    <submittedName>
        <fullName evidence="1">Phenol hydroxylase P0 protein</fullName>
    </submittedName>
</protein>
<evidence type="ECO:0000313" key="2">
    <source>
        <dbReference type="Proteomes" id="UP000553706"/>
    </source>
</evidence>
<comment type="caution">
    <text evidence="1">The sequence shown here is derived from an EMBL/GenBank/DDBJ whole genome shotgun (WGS) entry which is preliminary data.</text>
</comment>
<accession>A0A840VEU8</accession>
<gene>
    <name evidence="1" type="ORF">HNP71_002556</name>
</gene>
<organism evidence="1 2">
    <name type="scientific">Acidocella aromatica</name>
    <dbReference type="NCBI Taxonomy" id="1303579"/>
    <lineage>
        <taxon>Bacteria</taxon>
        <taxon>Pseudomonadati</taxon>
        <taxon>Pseudomonadota</taxon>
        <taxon>Alphaproteobacteria</taxon>
        <taxon>Acetobacterales</taxon>
        <taxon>Acidocellaceae</taxon>
        <taxon>Acidocella</taxon>
    </lineage>
</organism>